<comment type="caution">
    <text evidence="1">The sequence shown here is derived from an EMBL/GenBank/DDBJ whole genome shotgun (WGS) entry which is preliminary data.</text>
</comment>
<protein>
    <submittedName>
        <fullName evidence="1">Uncharacterized protein</fullName>
    </submittedName>
</protein>
<proteinExistence type="predicted"/>
<name>A0A8J6BF28_ELECQ</name>
<dbReference type="Proteomes" id="UP000770717">
    <property type="component" value="Unassembled WGS sequence"/>
</dbReference>
<dbReference type="EMBL" id="WNTK01024762">
    <property type="protein sequence ID" value="KAG9461283.1"/>
    <property type="molecule type" value="Genomic_DNA"/>
</dbReference>
<reference evidence="1" key="1">
    <citation type="thesis" date="2020" institute="ProQuest LLC" country="789 East Eisenhower Parkway, Ann Arbor, MI, USA">
        <title>Comparative Genomics and Chromosome Evolution.</title>
        <authorList>
            <person name="Mudd A.B."/>
        </authorList>
    </citation>
    <scope>NUCLEOTIDE SEQUENCE</scope>
    <source>
        <strain evidence="1">HN-11 Male</strain>
        <tissue evidence="1">Kidney and liver</tissue>
    </source>
</reference>
<keyword evidence="2" id="KW-1185">Reference proteome</keyword>
<dbReference type="AlphaFoldDB" id="A0A8J6BF28"/>
<accession>A0A8J6BF28</accession>
<gene>
    <name evidence="1" type="ORF">GDO78_017406</name>
</gene>
<organism evidence="1 2">
    <name type="scientific">Eleutherodactylus coqui</name>
    <name type="common">Puerto Rican coqui</name>
    <dbReference type="NCBI Taxonomy" id="57060"/>
    <lineage>
        <taxon>Eukaryota</taxon>
        <taxon>Metazoa</taxon>
        <taxon>Chordata</taxon>
        <taxon>Craniata</taxon>
        <taxon>Vertebrata</taxon>
        <taxon>Euteleostomi</taxon>
        <taxon>Amphibia</taxon>
        <taxon>Batrachia</taxon>
        <taxon>Anura</taxon>
        <taxon>Neobatrachia</taxon>
        <taxon>Hyloidea</taxon>
        <taxon>Eleutherodactylidae</taxon>
        <taxon>Eleutherodactylinae</taxon>
        <taxon>Eleutherodactylus</taxon>
        <taxon>Eleutherodactylus</taxon>
    </lineage>
</organism>
<evidence type="ECO:0000313" key="1">
    <source>
        <dbReference type="EMBL" id="KAG9461283.1"/>
    </source>
</evidence>
<sequence length="67" mass="7443">MMRIRAYGRPAEEQIMYRRVMTSAVQQALVALSSVWQSGSMFYLAAEAGFVAFGMISSMKLMICGLV</sequence>
<evidence type="ECO:0000313" key="2">
    <source>
        <dbReference type="Proteomes" id="UP000770717"/>
    </source>
</evidence>